<feature type="transmembrane region" description="Helical" evidence="1">
    <location>
        <begin position="163"/>
        <end position="181"/>
    </location>
</feature>
<protein>
    <recommendedName>
        <fullName evidence="4">Rhomboid family intramembrane serine protease</fullName>
    </recommendedName>
</protein>
<feature type="transmembrane region" description="Helical" evidence="1">
    <location>
        <begin position="132"/>
        <end position="156"/>
    </location>
</feature>
<feature type="transmembrane region" description="Helical" evidence="1">
    <location>
        <begin position="74"/>
        <end position="91"/>
    </location>
</feature>
<gene>
    <name evidence="2" type="ORF">ACFQDD_01075</name>
</gene>
<name>A0ABD5SY28_9EURY</name>
<dbReference type="Proteomes" id="UP001596274">
    <property type="component" value="Unassembled WGS sequence"/>
</dbReference>
<keyword evidence="3" id="KW-1185">Reference proteome</keyword>
<evidence type="ECO:0000256" key="1">
    <source>
        <dbReference type="SAM" id="Phobius"/>
    </source>
</evidence>
<keyword evidence="1" id="KW-1133">Transmembrane helix</keyword>
<evidence type="ECO:0000313" key="2">
    <source>
        <dbReference type="EMBL" id="MFC6770128.1"/>
    </source>
</evidence>
<feature type="transmembrane region" description="Helical" evidence="1">
    <location>
        <begin position="193"/>
        <end position="210"/>
    </location>
</feature>
<evidence type="ECO:0000313" key="3">
    <source>
        <dbReference type="Proteomes" id="UP001596274"/>
    </source>
</evidence>
<dbReference type="EMBL" id="JBHSWT010000013">
    <property type="protein sequence ID" value="MFC6770128.1"/>
    <property type="molecule type" value="Genomic_DNA"/>
</dbReference>
<keyword evidence="1" id="KW-0472">Membrane</keyword>
<sequence>MMGSVTQLSASQQQIRYADAVLLLVVPSFLFGVHAWLPAGVSSRLVFTYGDPTLTTAWTAAAIHDSPAHLTSNLGWYGLVVGAAYLVYVTWGRRRLFWLLYGALLAVAPLTTVAIDYWLLYQRWGLVGPESIAFGFSGVVSAFGGLLVIGLFGVIAEWYTWPVSAATTVAFVTSGVGVALYQSPLLARPSTAVPVAGILVAIGFVSLRWWDRNLTVRRWLSAHRPAIVLAGTCGVVISALVAGMFSIEPVSGGRFPNVIAHGTGFVTGVCIAGGGLLSMS</sequence>
<comment type="caution">
    <text evidence="2">The sequence shown here is derived from an EMBL/GenBank/DDBJ whole genome shotgun (WGS) entry which is preliminary data.</text>
</comment>
<reference evidence="2 3" key="1">
    <citation type="journal article" date="2019" name="Int. J. Syst. Evol. Microbiol.">
        <title>The Global Catalogue of Microorganisms (GCM) 10K type strain sequencing project: providing services to taxonomists for standard genome sequencing and annotation.</title>
        <authorList>
            <consortium name="The Broad Institute Genomics Platform"/>
            <consortium name="The Broad Institute Genome Sequencing Center for Infectious Disease"/>
            <person name="Wu L."/>
            <person name="Ma J."/>
        </authorList>
    </citation>
    <scope>NUCLEOTIDE SEQUENCE [LARGE SCALE GENOMIC DNA]</scope>
    <source>
        <strain evidence="2 3">PJ61</strain>
    </source>
</reference>
<feature type="transmembrane region" description="Helical" evidence="1">
    <location>
        <begin position="259"/>
        <end position="279"/>
    </location>
</feature>
<proteinExistence type="predicted"/>
<evidence type="ECO:0008006" key="4">
    <source>
        <dbReference type="Google" id="ProtNLM"/>
    </source>
</evidence>
<organism evidence="2 3">
    <name type="scientific">Halorubrum pallidum</name>
    <dbReference type="NCBI Taxonomy" id="1526114"/>
    <lineage>
        <taxon>Archaea</taxon>
        <taxon>Methanobacteriati</taxon>
        <taxon>Methanobacteriota</taxon>
        <taxon>Stenosarchaea group</taxon>
        <taxon>Halobacteria</taxon>
        <taxon>Halobacteriales</taxon>
        <taxon>Haloferacaceae</taxon>
        <taxon>Halorubrum</taxon>
    </lineage>
</organism>
<feature type="transmembrane region" description="Helical" evidence="1">
    <location>
        <begin position="226"/>
        <end position="247"/>
    </location>
</feature>
<feature type="transmembrane region" description="Helical" evidence="1">
    <location>
        <begin position="98"/>
        <end position="120"/>
    </location>
</feature>
<accession>A0ABD5SY28</accession>
<dbReference type="AlphaFoldDB" id="A0ABD5SY28"/>
<feature type="transmembrane region" description="Helical" evidence="1">
    <location>
        <begin position="20"/>
        <end position="37"/>
    </location>
</feature>
<keyword evidence="1" id="KW-0812">Transmembrane</keyword>